<dbReference type="InterPro" id="IPR050739">
    <property type="entry name" value="MFP"/>
</dbReference>
<organism evidence="9 10">
    <name type="scientific">Candidatus Opimibacter skivensis</name>
    <dbReference type="NCBI Taxonomy" id="2982028"/>
    <lineage>
        <taxon>Bacteria</taxon>
        <taxon>Pseudomonadati</taxon>
        <taxon>Bacteroidota</taxon>
        <taxon>Saprospiria</taxon>
        <taxon>Saprospirales</taxon>
        <taxon>Saprospiraceae</taxon>
        <taxon>Candidatus Opimibacter</taxon>
    </lineage>
</organism>
<evidence type="ECO:0000256" key="5">
    <source>
        <dbReference type="SAM" id="Coils"/>
    </source>
</evidence>
<keyword evidence="4 6" id="KW-0472">Membrane</keyword>
<feature type="transmembrane region" description="Helical" evidence="6">
    <location>
        <begin position="13"/>
        <end position="32"/>
    </location>
</feature>
<comment type="caution">
    <text evidence="9">The sequence shown here is derived from an EMBL/GenBank/DDBJ whole genome shotgun (WGS) entry which is preliminary data.</text>
</comment>
<keyword evidence="2 6" id="KW-0812">Transmembrane</keyword>
<evidence type="ECO:0000313" key="10">
    <source>
        <dbReference type="Proteomes" id="UP000808337"/>
    </source>
</evidence>
<reference evidence="9 10" key="1">
    <citation type="submission" date="2020-10" db="EMBL/GenBank/DDBJ databases">
        <title>Connecting structure to function with the recovery of over 1000 high-quality activated sludge metagenome-assembled genomes encoding full-length rRNA genes using long-read sequencing.</title>
        <authorList>
            <person name="Singleton C.M."/>
            <person name="Petriglieri F."/>
            <person name="Kristensen J.M."/>
            <person name="Kirkegaard R.H."/>
            <person name="Michaelsen T.Y."/>
            <person name="Andersen M.H."/>
            <person name="Karst S.M."/>
            <person name="Dueholm M.S."/>
            <person name="Nielsen P.H."/>
            <person name="Albertsen M."/>
        </authorList>
    </citation>
    <scope>NUCLEOTIDE SEQUENCE [LARGE SCALE GENOMIC DNA]</scope>
    <source>
        <strain evidence="9">Ribe_18-Q3-R11-54_MAXAC.273</strain>
    </source>
</reference>
<feature type="coiled-coil region" evidence="5">
    <location>
        <begin position="127"/>
        <end position="178"/>
    </location>
</feature>
<name>A0A9D7SQR9_9BACT</name>
<dbReference type="Proteomes" id="UP000808337">
    <property type="component" value="Unassembled WGS sequence"/>
</dbReference>
<sequence>MEETNKNKSSRKLITRIIFLSILVAGALFGYMKYRESKGFETTDDAQLDTDISPVTSRVSGYIAKVYFTDNQSVKIGDTLVVLDDRDLAIKVAQAEAALENAQAGLGTTKASAYSVEEGANTSTYKIDELKVRLDNAKSEYERYKKMLSEGSVTQQQYDKAKTDMESWEKQVATAKQAQKESSSKTGAANKQIAVANSIIKQRQTDLNYAKLQLSYATIVAPFDGVVSKKNALPGQLIQAGQPLCSIVNEKRIWVIANFKETQVSKIKLGMKVELKVDAYPDKKITGKVVSFSSATGSRFSLIPADNASGNYVKVVQRIPIKIELDKENNELTDLKPGMSVYVKVVLGESSLSDTTTPIEKSTTEGASR</sequence>
<evidence type="ECO:0000256" key="2">
    <source>
        <dbReference type="ARBA" id="ARBA00022692"/>
    </source>
</evidence>
<dbReference type="GO" id="GO:0016020">
    <property type="term" value="C:membrane"/>
    <property type="evidence" value="ECO:0007669"/>
    <property type="project" value="UniProtKB-SubCell"/>
</dbReference>
<dbReference type="InterPro" id="IPR058636">
    <property type="entry name" value="Beta-barrel_YknX"/>
</dbReference>
<evidence type="ECO:0000256" key="4">
    <source>
        <dbReference type="ARBA" id="ARBA00023136"/>
    </source>
</evidence>
<dbReference type="PANTHER" id="PTHR30386:SF26">
    <property type="entry name" value="TRANSPORT PROTEIN COMB"/>
    <property type="match status" value="1"/>
</dbReference>
<protein>
    <submittedName>
        <fullName evidence="9">HlyD family secretion protein</fullName>
    </submittedName>
</protein>
<evidence type="ECO:0000259" key="8">
    <source>
        <dbReference type="Pfam" id="PF25990"/>
    </source>
</evidence>
<dbReference type="Gene3D" id="2.40.50.100">
    <property type="match status" value="1"/>
</dbReference>
<dbReference type="Pfam" id="PF25917">
    <property type="entry name" value="BSH_RND"/>
    <property type="match status" value="1"/>
</dbReference>
<dbReference type="Gene3D" id="2.40.30.170">
    <property type="match status" value="1"/>
</dbReference>
<evidence type="ECO:0000256" key="3">
    <source>
        <dbReference type="ARBA" id="ARBA00022989"/>
    </source>
</evidence>
<keyword evidence="5" id="KW-0175">Coiled coil</keyword>
<proteinExistence type="predicted"/>
<evidence type="ECO:0000256" key="6">
    <source>
        <dbReference type="SAM" id="Phobius"/>
    </source>
</evidence>
<comment type="subcellular location">
    <subcellularLocation>
        <location evidence="1">Membrane</location>
        <topology evidence="1">Single-pass membrane protein</topology>
    </subcellularLocation>
</comment>
<dbReference type="AlphaFoldDB" id="A0A9D7SQR9"/>
<dbReference type="EMBL" id="JADKGY010000001">
    <property type="protein sequence ID" value="MBK9981347.1"/>
    <property type="molecule type" value="Genomic_DNA"/>
</dbReference>
<keyword evidence="3 6" id="KW-1133">Transmembrane helix</keyword>
<evidence type="ECO:0000256" key="1">
    <source>
        <dbReference type="ARBA" id="ARBA00004167"/>
    </source>
</evidence>
<feature type="domain" description="YknX-like beta-barrel" evidence="8">
    <location>
        <begin position="255"/>
        <end position="345"/>
    </location>
</feature>
<dbReference type="Gene3D" id="1.10.287.470">
    <property type="entry name" value="Helix hairpin bin"/>
    <property type="match status" value="1"/>
</dbReference>
<accession>A0A9D7SQR9</accession>
<dbReference type="GO" id="GO:0055085">
    <property type="term" value="P:transmembrane transport"/>
    <property type="evidence" value="ECO:0007669"/>
    <property type="project" value="InterPro"/>
</dbReference>
<dbReference type="InterPro" id="IPR058625">
    <property type="entry name" value="MdtA-like_BSH"/>
</dbReference>
<evidence type="ECO:0000313" key="9">
    <source>
        <dbReference type="EMBL" id="MBK9981347.1"/>
    </source>
</evidence>
<evidence type="ECO:0000259" key="7">
    <source>
        <dbReference type="Pfam" id="PF25917"/>
    </source>
</evidence>
<feature type="domain" description="Multidrug resistance protein MdtA-like barrel-sandwich hybrid" evidence="7">
    <location>
        <begin position="55"/>
        <end position="248"/>
    </location>
</feature>
<dbReference type="PANTHER" id="PTHR30386">
    <property type="entry name" value="MEMBRANE FUSION SUBUNIT OF EMRAB-TOLC MULTIDRUG EFFLUX PUMP"/>
    <property type="match status" value="1"/>
</dbReference>
<dbReference type="Pfam" id="PF25990">
    <property type="entry name" value="Beta-barrel_YknX"/>
    <property type="match status" value="1"/>
</dbReference>
<gene>
    <name evidence="9" type="ORF">IPP15_02795</name>
</gene>
<dbReference type="SUPFAM" id="SSF111369">
    <property type="entry name" value="HlyD-like secretion proteins"/>
    <property type="match status" value="3"/>
</dbReference>